<dbReference type="CDD" id="cd00692">
    <property type="entry name" value="ligninase"/>
    <property type="match status" value="1"/>
</dbReference>
<feature type="binding site" evidence="9">
    <location>
        <position position="405"/>
    </location>
    <ligand>
        <name>Ca(2+)</name>
        <dbReference type="ChEBI" id="CHEBI:29108"/>
        <label>1</label>
    </ligand>
</feature>
<feature type="binding site" evidence="9">
    <location>
        <position position="403"/>
    </location>
    <ligand>
        <name>Ca(2+)</name>
        <dbReference type="ChEBI" id="CHEBI:29108"/>
        <label>1</label>
    </ligand>
</feature>
<evidence type="ECO:0000256" key="3">
    <source>
        <dbReference type="ARBA" id="ARBA00022617"/>
    </source>
</evidence>
<protein>
    <recommendedName>
        <fullName evidence="12">Peroxidase</fullName>
        <ecNumber evidence="12">1.11.1.-</ecNumber>
    </recommendedName>
</protein>
<feature type="binding site" evidence="9">
    <location>
        <position position="515"/>
    </location>
    <ligand>
        <name>Ca(2+)</name>
        <dbReference type="ChEBI" id="CHEBI:29108"/>
        <label>2</label>
    </ligand>
</feature>
<dbReference type="EC" id="1.11.1.-" evidence="12"/>
<name>A0A0G4MSN2_VERLO</name>
<feature type="binding site" evidence="9">
    <location>
        <position position="539"/>
    </location>
    <ligand>
        <name>Ca(2+)</name>
        <dbReference type="ChEBI" id="CHEBI:29108"/>
        <label>2</label>
    </ligand>
</feature>
<accession>A0A0G4MSN2</accession>
<dbReference type="GO" id="GO:0042744">
    <property type="term" value="P:hydrogen peroxide catabolic process"/>
    <property type="evidence" value="ECO:0007669"/>
    <property type="project" value="TreeGrafter"/>
</dbReference>
<feature type="site" description="Transition state stabilizer" evidence="10">
    <location>
        <position position="382"/>
    </location>
</feature>
<evidence type="ECO:0000256" key="9">
    <source>
        <dbReference type="PIRSR" id="PIRSR601621-2"/>
    </source>
</evidence>
<dbReference type="Pfam" id="PF18951">
    <property type="entry name" value="DUF5695"/>
    <property type="match status" value="2"/>
</dbReference>
<comment type="cofactor">
    <cofactor evidence="9 12">
        <name>Ca(2+)</name>
        <dbReference type="ChEBI" id="CHEBI:29108"/>
    </cofactor>
    <text evidence="9 12">Binds 2 calcium ions per subunit.</text>
</comment>
<comment type="similarity">
    <text evidence="1 12">Belongs to the peroxidase family. Ligninase subfamily.</text>
</comment>
<dbReference type="PANTHER" id="PTHR31356:SF66">
    <property type="entry name" value="CATALASE-PEROXIDASE"/>
    <property type="match status" value="1"/>
</dbReference>
<dbReference type="Gene3D" id="1.10.420.10">
    <property type="entry name" value="Peroxidase, domain 2"/>
    <property type="match status" value="1"/>
</dbReference>
<dbReference type="PROSITE" id="PS00436">
    <property type="entry name" value="PEROXIDASE_2"/>
    <property type="match status" value="1"/>
</dbReference>
<dbReference type="EMBL" id="CVQI01029779">
    <property type="protein sequence ID" value="CRK37070.1"/>
    <property type="molecule type" value="Genomic_DNA"/>
</dbReference>
<evidence type="ECO:0000256" key="11">
    <source>
        <dbReference type="PIRSR" id="PIRSR601621-4"/>
    </source>
</evidence>
<dbReference type="InterPro" id="IPR010255">
    <property type="entry name" value="Haem_peroxidase_sf"/>
</dbReference>
<evidence type="ECO:0000256" key="1">
    <source>
        <dbReference type="ARBA" id="ARBA00006089"/>
    </source>
</evidence>
<dbReference type="InterPro" id="IPR019794">
    <property type="entry name" value="Peroxidases_AS"/>
</dbReference>
<keyword evidence="5 12" id="KW-0560">Oxidoreductase</keyword>
<keyword evidence="11" id="KW-1015">Disulfide bond</keyword>
<sequence>MGRFLFNEAWFTDESDPFNRTPSVMTYDYEAGAIVEQDSRAWVAGLSDEGGTGAYVAAAMKQVLQPDAEEVAKLDEFVNKVVWGQIQLEDYSAWGTAHRMTDSEIWYNDMGLMGETVFGFILQDLFREGETSKAEQLEARMRERAQLWDSQDVPYGSEMAWDSTGQEGVYYWTKHFGFDGSAAQTVDSVLGYMPTVPHWGWNGCARRYWDFIYGGKLRRIERQIHHYGSGLNAQVLLAAFRDDPGDSYLVRVGYAGSSAPVSNINQDALASVPGVLGHPGMGKALGEIMSRQADEGDSTELLGDLVTLKDKDLTNVGKDIKKLLTGKGNPESNEKYTKVPPKNSAACKADTCCIWNYIAKDMYGFMAGQSGRCTKWARFAVRMGFHDAAGWSKSTASQGNGADGSIILSKSELDRSENNGLQEMGARFQQMYDNYRGQGWDIGMADLIQMGANVATVTCPLGPRIKTYVGRKDSATPAPDNLLPDVNADADSLIALFRDKTIGPHGLVALVGAHTTSQQMFVNETRAGDPQDSTPGVWDVKFYPETTGRAPARVFRFPSDIKLSQHPTTKKEWKEFSGGGGQNHWNEDYAREYIRLSLLGVNNINKLTECTKVLPPTTKKFSPSDQRKVEKWLNNTDHKGKAAKIAENLLAGDLVVDDVPATASPTAPAAVTPAA</sequence>
<feature type="domain" description="Plant heme peroxidase family profile" evidence="13">
    <location>
        <begin position="400"/>
        <end position="515"/>
    </location>
</feature>
<feature type="binding site" evidence="9">
    <location>
        <position position="534"/>
    </location>
    <ligand>
        <name>Ca(2+)</name>
        <dbReference type="ChEBI" id="CHEBI:29108"/>
        <label>2</label>
    </ligand>
</feature>
<evidence type="ECO:0000256" key="8">
    <source>
        <dbReference type="PIRSR" id="PIRSR601621-1"/>
    </source>
</evidence>
<dbReference type="InterPro" id="IPR002016">
    <property type="entry name" value="Haem_peroxidase"/>
</dbReference>
<dbReference type="PRINTS" id="PR00458">
    <property type="entry name" value="PEROXIDASE"/>
</dbReference>
<feature type="disulfide bond" evidence="11">
    <location>
        <begin position="352"/>
        <end position="610"/>
    </location>
</feature>
<keyword evidence="2 12" id="KW-0575">Peroxidase</keyword>
<gene>
    <name evidence="14" type="ORF">BN1723_015176</name>
</gene>
<evidence type="ECO:0000256" key="7">
    <source>
        <dbReference type="ARBA" id="ARBA00023180"/>
    </source>
</evidence>
<keyword evidence="9 12" id="KW-0106">Calcium</keyword>
<dbReference type="GO" id="GO:0034599">
    <property type="term" value="P:cellular response to oxidative stress"/>
    <property type="evidence" value="ECO:0007669"/>
    <property type="project" value="InterPro"/>
</dbReference>
<feature type="binding site" evidence="9">
    <location>
        <position position="532"/>
    </location>
    <ligand>
        <name>Ca(2+)</name>
        <dbReference type="ChEBI" id="CHEBI:29108"/>
        <label>2</label>
    </ligand>
</feature>
<proteinExistence type="inferred from homology"/>
<dbReference type="GO" id="GO:0000302">
    <property type="term" value="P:response to reactive oxygen species"/>
    <property type="evidence" value="ECO:0007669"/>
    <property type="project" value="TreeGrafter"/>
</dbReference>
<keyword evidence="7" id="KW-0325">Glycoprotein</keyword>
<organism evidence="14 15">
    <name type="scientific">Verticillium longisporum</name>
    <name type="common">Verticillium dahliae var. longisporum</name>
    <dbReference type="NCBI Taxonomy" id="100787"/>
    <lineage>
        <taxon>Eukaryota</taxon>
        <taxon>Fungi</taxon>
        <taxon>Dikarya</taxon>
        <taxon>Ascomycota</taxon>
        <taxon>Pezizomycotina</taxon>
        <taxon>Sordariomycetes</taxon>
        <taxon>Hypocreomycetidae</taxon>
        <taxon>Glomerellales</taxon>
        <taxon>Plectosphaerellaceae</taxon>
        <taxon>Verticillium</taxon>
    </lineage>
</organism>
<dbReference type="GO" id="GO:0046872">
    <property type="term" value="F:metal ion binding"/>
    <property type="evidence" value="ECO:0007669"/>
    <property type="project" value="UniProtKB-UniRule"/>
</dbReference>
<keyword evidence="6 9" id="KW-0408">Iron</keyword>
<dbReference type="InterPro" id="IPR001621">
    <property type="entry name" value="Ligninase"/>
</dbReference>
<feature type="binding site" evidence="9">
    <location>
        <position position="387"/>
    </location>
    <ligand>
        <name>Ca(2+)</name>
        <dbReference type="ChEBI" id="CHEBI:29108"/>
        <label>1</label>
    </ligand>
</feature>
<keyword evidence="4 9" id="KW-0479">Metal-binding</keyword>
<dbReference type="AlphaFoldDB" id="A0A0G4MSN2"/>
<evidence type="ECO:0000256" key="12">
    <source>
        <dbReference type="RuleBase" id="RU363051"/>
    </source>
</evidence>
<evidence type="ECO:0000256" key="5">
    <source>
        <dbReference type="ARBA" id="ARBA00023002"/>
    </source>
</evidence>
<evidence type="ECO:0000256" key="6">
    <source>
        <dbReference type="ARBA" id="ARBA00023004"/>
    </source>
</evidence>
<dbReference type="PRINTS" id="PR00462">
    <property type="entry name" value="LIGNINASE"/>
</dbReference>
<comment type="cofactor">
    <cofactor evidence="9">
        <name>heme b</name>
        <dbReference type="ChEBI" id="CHEBI:60344"/>
    </cofactor>
    <text evidence="9">Binds 1 heme b (iron(II)-protoporphyrin IX) group per subunit.</text>
</comment>
<dbReference type="Pfam" id="PF00141">
    <property type="entry name" value="peroxidase"/>
    <property type="match status" value="1"/>
</dbReference>
<dbReference type="InterPro" id="IPR043750">
    <property type="entry name" value="DUF5695"/>
</dbReference>
<keyword evidence="3 9" id="KW-0349">Heme</keyword>
<evidence type="ECO:0000256" key="2">
    <source>
        <dbReference type="ARBA" id="ARBA00022559"/>
    </source>
</evidence>
<reference evidence="15" key="1">
    <citation type="submission" date="2015-05" db="EMBL/GenBank/DDBJ databases">
        <authorList>
            <person name="Fogelqvist Johan"/>
        </authorList>
    </citation>
    <scope>NUCLEOTIDE SEQUENCE [LARGE SCALE GENOMIC DNA]</scope>
</reference>
<evidence type="ECO:0000313" key="15">
    <source>
        <dbReference type="Proteomes" id="UP000045706"/>
    </source>
</evidence>
<dbReference type="Gene3D" id="1.10.520.10">
    <property type="match status" value="1"/>
</dbReference>
<feature type="disulfide bond" evidence="11">
    <location>
        <begin position="373"/>
        <end position="459"/>
    </location>
</feature>
<dbReference type="GO" id="GO:0020037">
    <property type="term" value="F:heme binding"/>
    <property type="evidence" value="ECO:0007669"/>
    <property type="project" value="UniProtKB-UniRule"/>
</dbReference>
<dbReference type="Proteomes" id="UP000045706">
    <property type="component" value="Unassembled WGS sequence"/>
</dbReference>
<evidence type="ECO:0000256" key="10">
    <source>
        <dbReference type="PIRSR" id="PIRSR601621-3"/>
    </source>
</evidence>
<dbReference type="GO" id="GO:0004601">
    <property type="term" value="F:peroxidase activity"/>
    <property type="evidence" value="ECO:0007669"/>
    <property type="project" value="UniProtKB-KW"/>
</dbReference>
<dbReference type="InterPro" id="IPR044831">
    <property type="entry name" value="Ccp1-like"/>
</dbReference>
<feature type="binding site" description="axial binding residue" evidence="9">
    <location>
        <position position="514"/>
    </location>
    <ligand>
        <name>heme b</name>
        <dbReference type="ChEBI" id="CHEBI:60344"/>
    </ligand>
    <ligandPart>
        <name>Fe</name>
        <dbReference type="ChEBI" id="CHEBI:18248"/>
    </ligandPart>
</feature>
<evidence type="ECO:0000256" key="4">
    <source>
        <dbReference type="ARBA" id="ARBA00022723"/>
    </source>
</evidence>
<dbReference type="SUPFAM" id="SSF48113">
    <property type="entry name" value="Heme-dependent peroxidases"/>
    <property type="match status" value="1"/>
</dbReference>
<evidence type="ECO:0000313" key="14">
    <source>
        <dbReference type="EMBL" id="CRK37070.1"/>
    </source>
</evidence>
<feature type="active site" description="Proton acceptor" evidence="8">
    <location>
        <position position="386"/>
    </location>
</feature>
<evidence type="ECO:0000259" key="13">
    <source>
        <dbReference type="PROSITE" id="PS50873"/>
    </source>
</evidence>
<feature type="binding site" evidence="9">
    <location>
        <position position="401"/>
    </location>
    <ligand>
        <name>Ca(2+)</name>
        <dbReference type="ChEBI" id="CHEBI:29108"/>
        <label>1</label>
    </ligand>
</feature>
<dbReference type="PANTHER" id="PTHR31356">
    <property type="entry name" value="THYLAKOID LUMENAL 29 KDA PROTEIN, CHLOROPLASTIC-RELATED"/>
    <property type="match status" value="1"/>
</dbReference>
<dbReference type="PROSITE" id="PS50873">
    <property type="entry name" value="PEROXIDASE_4"/>
    <property type="match status" value="1"/>
</dbReference>